<dbReference type="AlphaFoldDB" id="U6R8J7"/>
<dbReference type="HOGENOM" id="CLU_3324515_0_0_10"/>
<evidence type="ECO:0000313" key="1">
    <source>
        <dbReference type="EMBL" id="EOA52287.1"/>
    </source>
</evidence>
<dbReference type="PATRIC" id="fig|1121098.3.peg.3791"/>
<dbReference type="EMBL" id="AQHY01000040">
    <property type="protein sequence ID" value="EOA52287.1"/>
    <property type="molecule type" value="Genomic_DNA"/>
</dbReference>
<keyword evidence="2" id="KW-1185">Reference proteome</keyword>
<gene>
    <name evidence="1" type="ORF">HMPREF1534_03713</name>
</gene>
<dbReference type="STRING" id="1121098.HMPREF1534_03713"/>
<evidence type="ECO:0000313" key="2">
    <source>
        <dbReference type="Proteomes" id="UP000017831"/>
    </source>
</evidence>
<sequence length="38" mass="4504">MVLTDWNSLSERQIFPHHSKEADQYNFDIQADIGKLQQ</sequence>
<dbReference type="Proteomes" id="UP000017831">
    <property type="component" value="Unassembled WGS sequence"/>
</dbReference>
<organism evidence="1 2">
    <name type="scientific">Phocaeicola massiliensis B84634 = Timone 84634 = DSM 17679 = JCM 13223</name>
    <dbReference type="NCBI Taxonomy" id="1121098"/>
    <lineage>
        <taxon>Bacteria</taxon>
        <taxon>Pseudomonadati</taxon>
        <taxon>Bacteroidota</taxon>
        <taxon>Bacteroidia</taxon>
        <taxon>Bacteroidales</taxon>
        <taxon>Bacteroidaceae</taxon>
        <taxon>Phocaeicola</taxon>
    </lineage>
</organism>
<comment type="caution">
    <text evidence="1">The sequence shown here is derived from an EMBL/GenBank/DDBJ whole genome shotgun (WGS) entry which is preliminary data.</text>
</comment>
<proteinExistence type="predicted"/>
<name>U6R8J7_9BACT</name>
<reference evidence="1 2" key="1">
    <citation type="submission" date="2013-04" db="EMBL/GenBank/DDBJ databases">
        <title>The Genome Sequence of Bacteroides massiliensis DSM 17679.</title>
        <authorList>
            <consortium name="The Broad Institute Genomics Platform"/>
            <person name="Earl A."/>
            <person name="Ward D."/>
            <person name="Feldgarden M."/>
            <person name="Gevers D."/>
            <person name="Martens E."/>
            <person name="Fenner L."/>
            <person name="Roux V."/>
            <person name="Mallet M.N."/>
            <person name="Raoult D."/>
            <person name="Walker B."/>
            <person name="Young S."/>
            <person name="Zeng Q."/>
            <person name="Gargeya S."/>
            <person name="Fitzgerald M."/>
            <person name="Haas B."/>
            <person name="Abouelleil A."/>
            <person name="Allen A.W."/>
            <person name="Alvarado L."/>
            <person name="Arachchi H.M."/>
            <person name="Berlin A.M."/>
            <person name="Chapman S.B."/>
            <person name="Gainer-Dewar J."/>
            <person name="Goldberg J."/>
            <person name="Griggs A."/>
            <person name="Gujja S."/>
            <person name="Hansen M."/>
            <person name="Howarth C."/>
            <person name="Imamovic A."/>
            <person name="Ireland A."/>
            <person name="Larimer J."/>
            <person name="McCowan C."/>
            <person name="Murphy C."/>
            <person name="Pearson M."/>
            <person name="Poon T.W."/>
            <person name="Priest M."/>
            <person name="Roberts A."/>
            <person name="Saif S."/>
            <person name="Shea T."/>
            <person name="Sisk P."/>
            <person name="Sykes S."/>
            <person name="Wortman J."/>
            <person name="Nusbaum C."/>
            <person name="Birren B."/>
        </authorList>
    </citation>
    <scope>NUCLEOTIDE SEQUENCE [LARGE SCALE GENOMIC DNA]</scope>
    <source>
        <strain evidence="2">B84634 / Timone 84634 / DSM 17679 / JCM 13223</strain>
    </source>
</reference>
<protein>
    <submittedName>
        <fullName evidence="1">Uncharacterized protein</fullName>
    </submittedName>
</protein>
<accession>U6R8J7</accession>